<comment type="caution">
    <text evidence="1">The sequence shown here is derived from an EMBL/GenBank/DDBJ whole genome shotgun (WGS) entry which is preliminary data.</text>
</comment>
<proteinExistence type="predicted"/>
<name>A0AAI9T7C9_PENTH</name>
<protein>
    <submittedName>
        <fullName evidence="1">Uncharacterized protein</fullName>
    </submittedName>
</protein>
<evidence type="ECO:0000313" key="1">
    <source>
        <dbReference type="EMBL" id="KAJ9481629.1"/>
    </source>
</evidence>
<sequence>MPDLIIDPNLRRTSFSSLLSVLGLRSEAFSSICHSSHVATPYTLTLSSLNVYFKVHRLPRPLLPRSDYGNICESRH</sequence>
<reference evidence="1" key="2">
    <citation type="journal article" date="2016" name="Fungal Biol.">
        <title>Ochratoxin A production by Penicillium thymicola.</title>
        <authorList>
            <person name="Nguyen H.D.T."/>
            <person name="McMullin D.R."/>
            <person name="Ponomareva E."/>
            <person name="Riley R."/>
            <person name="Pomraning K.R."/>
            <person name="Baker S.E."/>
            <person name="Seifert K.A."/>
        </authorList>
    </citation>
    <scope>NUCLEOTIDE SEQUENCE</scope>
    <source>
        <strain evidence="1">DAOM 180753</strain>
    </source>
</reference>
<dbReference type="EMBL" id="LACB01000724">
    <property type="protein sequence ID" value="KAJ9481629.1"/>
    <property type="molecule type" value="Genomic_DNA"/>
</dbReference>
<keyword evidence="2" id="KW-1185">Reference proteome</keyword>
<dbReference type="AlphaFoldDB" id="A0AAI9T7C9"/>
<organism evidence="1 2">
    <name type="scientific">Penicillium thymicola</name>
    <dbReference type="NCBI Taxonomy" id="293382"/>
    <lineage>
        <taxon>Eukaryota</taxon>
        <taxon>Fungi</taxon>
        <taxon>Dikarya</taxon>
        <taxon>Ascomycota</taxon>
        <taxon>Pezizomycotina</taxon>
        <taxon>Eurotiomycetes</taxon>
        <taxon>Eurotiomycetidae</taxon>
        <taxon>Eurotiales</taxon>
        <taxon>Aspergillaceae</taxon>
        <taxon>Penicillium</taxon>
    </lineage>
</organism>
<dbReference type="Proteomes" id="UP001227192">
    <property type="component" value="Unassembled WGS sequence"/>
</dbReference>
<gene>
    <name evidence="1" type="ORF">VN97_g11842</name>
</gene>
<evidence type="ECO:0000313" key="2">
    <source>
        <dbReference type="Proteomes" id="UP001227192"/>
    </source>
</evidence>
<accession>A0AAI9T7C9</accession>
<reference evidence="1" key="1">
    <citation type="submission" date="2015-06" db="EMBL/GenBank/DDBJ databases">
        <authorList>
            <person name="Nguyen H."/>
        </authorList>
    </citation>
    <scope>NUCLEOTIDE SEQUENCE</scope>
    <source>
        <strain evidence="1">DAOM 180753</strain>
    </source>
</reference>